<dbReference type="InterPro" id="IPR044662">
    <property type="entry name" value="HS1/DABB1-like"/>
</dbReference>
<evidence type="ECO:0000313" key="4">
    <source>
        <dbReference type="Proteomes" id="UP001342826"/>
    </source>
</evidence>
<keyword evidence="4" id="KW-1185">Reference proteome</keyword>
<protein>
    <submittedName>
        <fullName evidence="3">Dabb family protein</fullName>
    </submittedName>
</protein>
<dbReference type="InterPro" id="IPR013097">
    <property type="entry name" value="Dabb"/>
</dbReference>
<comment type="caution">
    <text evidence="3">The sequence shown here is derived from an EMBL/GenBank/DDBJ whole genome shotgun (WGS) entry which is preliminary data.</text>
</comment>
<accession>A0ABU6P2G4</accession>
<proteinExistence type="predicted"/>
<dbReference type="PANTHER" id="PTHR33178:SF10">
    <property type="entry name" value="STRESS-RESPONSE A_B BARREL DOMAIN-CONTAINING PROTEIN"/>
    <property type="match status" value="1"/>
</dbReference>
<dbReference type="Pfam" id="PF07876">
    <property type="entry name" value="Dabb"/>
    <property type="match status" value="1"/>
</dbReference>
<dbReference type="GeneID" id="301140031"/>
<dbReference type="PROSITE" id="PS51502">
    <property type="entry name" value="S_R_A_B_BARREL"/>
    <property type="match status" value="1"/>
</dbReference>
<sequence>MIHRTVLIKFGETTTEVQLNEVVERFKALKDQLTGIVDLQAGINIGKSKEYQVVLMVRFEDRAALDAYVVSPEHVAVAKFIQDVGRLDSIGTDFEL</sequence>
<organism evidence="3 4">
    <name type="scientific">Metabacillus fastidiosus</name>
    <dbReference type="NCBI Taxonomy" id="1458"/>
    <lineage>
        <taxon>Bacteria</taxon>
        <taxon>Bacillati</taxon>
        <taxon>Bacillota</taxon>
        <taxon>Bacilli</taxon>
        <taxon>Bacillales</taxon>
        <taxon>Bacillaceae</taxon>
        <taxon>Metabacillus</taxon>
    </lineage>
</organism>
<reference evidence="3 4" key="1">
    <citation type="submission" date="2023-03" db="EMBL/GenBank/DDBJ databases">
        <title>Bacillus Genome Sequencing.</title>
        <authorList>
            <person name="Dunlap C."/>
        </authorList>
    </citation>
    <scope>NUCLEOTIDE SEQUENCE [LARGE SCALE GENOMIC DNA]</scope>
    <source>
        <strain evidence="3 4">NRS-1717</strain>
    </source>
</reference>
<dbReference type="InterPro" id="IPR011008">
    <property type="entry name" value="Dimeric_a/b-barrel"/>
</dbReference>
<comment type="subunit">
    <text evidence="1">Homodimer.</text>
</comment>
<evidence type="ECO:0000313" key="3">
    <source>
        <dbReference type="EMBL" id="MED4403545.1"/>
    </source>
</evidence>
<name>A0ABU6P2G4_9BACI</name>
<dbReference type="SUPFAM" id="SSF54909">
    <property type="entry name" value="Dimeric alpha+beta barrel"/>
    <property type="match status" value="1"/>
</dbReference>
<dbReference type="PANTHER" id="PTHR33178">
    <property type="match status" value="1"/>
</dbReference>
<dbReference type="Proteomes" id="UP001342826">
    <property type="component" value="Unassembled WGS sequence"/>
</dbReference>
<gene>
    <name evidence="3" type="ORF">P9271_19740</name>
</gene>
<evidence type="ECO:0000259" key="2">
    <source>
        <dbReference type="PROSITE" id="PS51502"/>
    </source>
</evidence>
<dbReference type="Gene3D" id="3.30.70.100">
    <property type="match status" value="1"/>
</dbReference>
<dbReference type="EMBL" id="JARTFS010000018">
    <property type="protein sequence ID" value="MED4403545.1"/>
    <property type="molecule type" value="Genomic_DNA"/>
</dbReference>
<dbReference type="SMART" id="SM00886">
    <property type="entry name" value="Dabb"/>
    <property type="match status" value="1"/>
</dbReference>
<dbReference type="RefSeq" id="WP_066226337.1">
    <property type="nucleotide sequence ID" value="NZ_JARTFQ010000006.1"/>
</dbReference>
<feature type="domain" description="Stress-response A/B barrel" evidence="2">
    <location>
        <begin position="2"/>
        <end position="94"/>
    </location>
</feature>
<evidence type="ECO:0000256" key="1">
    <source>
        <dbReference type="ARBA" id="ARBA00011738"/>
    </source>
</evidence>